<organism evidence="4">
    <name type="scientific">Cladocopium goreaui</name>
    <dbReference type="NCBI Taxonomy" id="2562237"/>
    <lineage>
        <taxon>Eukaryota</taxon>
        <taxon>Sar</taxon>
        <taxon>Alveolata</taxon>
        <taxon>Dinophyceae</taxon>
        <taxon>Suessiales</taxon>
        <taxon>Symbiodiniaceae</taxon>
        <taxon>Cladocopium</taxon>
    </lineage>
</organism>
<dbReference type="OrthoDB" id="448977at2759"/>
<dbReference type="SMART" id="SM00054">
    <property type="entry name" value="EFh"/>
    <property type="match status" value="2"/>
</dbReference>
<evidence type="ECO:0000259" key="3">
    <source>
        <dbReference type="PROSITE" id="PS50222"/>
    </source>
</evidence>
<dbReference type="SUPFAM" id="SSF47473">
    <property type="entry name" value="EF-hand"/>
    <property type="match status" value="1"/>
</dbReference>
<dbReference type="InterPro" id="IPR018247">
    <property type="entry name" value="EF_Hand_1_Ca_BS"/>
</dbReference>
<reference evidence="4" key="1">
    <citation type="submission" date="2022-10" db="EMBL/GenBank/DDBJ databases">
        <authorList>
            <person name="Chen Y."/>
            <person name="Dougan E. K."/>
            <person name="Chan C."/>
            <person name="Rhodes N."/>
            <person name="Thang M."/>
        </authorList>
    </citation>
    <scope>NUCLEOTIDE SEQUENCE</scope>
</reference>
<evidence type="ECO:0000256" key="1">
    <source>
        <dbReference type="ARBA" id="ARBA00022837"/>
    </source>
</evidence>
<accession>A0A9P1FKA5</accession>
<evidence type="ECO:0000313" key="7">
    <source>
        <dbReference type="Proteomes" id="UP001152797"/>
    </source>
</evidence>
<protein>
    <submittedName>
        <fullName evidence="6">EF-hand domain-containing protein</fullName>
    </submittedName>
</protein>
<evidence type="ECO:0000313" key="6">
    <source>
        <dbReference type="EMBL" id="CAL4764434.1"/>
    </source>
</evidence>
<dbReference type="EMBL" id="CAMXCT010000322">
    <property type="protein sequence ID" value="CAI3977122.1"/>
    <property type="molecule type" value="Genomic_DNA"/>
</dbReference>
<dbReference type="Proteomes" id="UP001152797">
    <property type="component" value="Unassembled WGS sequence"/>
</dbReference>
<dbReference type="Pfam" id="PF13405">
    <property type="entry name" value="EF-hand_6"/>
    <property type="match status" value="1"/>
</dbReference>
<comment type="caution">
    <text evidence="4">The sequence shown here is derived from an EMBL/GenBank/DDBJ whole genome shotgun (WGS) entry which is preliminary data.</text>
</comment>
<proteinExistence type="predicted"/>
<keyword evidence="7" id="KW-1185">Reference proteome</keyword>
<evidence type="ECO:0000313" key="4">
    <source>
        <dbReference type="EMBL" id="CAI3977122.1"/>
    </source>
</evidence>
<feature type="domain" description="EF-hand" evidence="3">
    <location>
        <begin position="162"/>
        <end position="197"/>
    </location>
</feature>
<dbReference type="InterPro" id="IPR002048">
    <property type="entry name" value="EF_hand_dom"/>
</dbReference>
<evidence type="ECO:0000256" key="2">
    <source>
        <dbReference type="SAM" id="MobiDB-lite"/>
    </source>
</evidence>
<dbReference type="GO" id="GO:0005509">
    <property type="term" value="F:calcium ion binding"/>
    <property type="evidence" value="ECO:0007669"/>
    <property type="project" value="InterPro"/>
</dbReference>
<dbReference type="InterPro" id="IPR011992">
    <property type="entry name" value="EF-hand-dom_pair"/>
</dbReference>
<dbReference type="AlphaFoldDB" id="A0A9P1FKA5"/>
<name>A0A9P1FKA5_9DINO</name>
<dbReference type="EMBL" id="CAMXCT020000322">
    <property type="protein sequence ID" value="CAL1130497.1"/>
    <property type="molecule type" value="Genomic_DNA"/>
</dbReference>
<sequence>MAAVAAIVAARHNRQKKGAPSGSEDGAERRRRFAQKLAMDQRRAAELFDELDEQCHGVITKAQVEVLLRNIVIRHHTFKQEALDYMWTLLGAEEFRTSKAPQEAKDKAAAAAKDGDPIQETQSLIDTTDETDPTEPLPMVEERLFSRVLVLDVVTKMRYYTCHAHDVDVIFEKFDRDKDNYLDANELREALQYIEDKGGNREKYGILIPVVVTSEDVRWVLAQCAHTVSGLINREEAVVAMAIWHHLADDNFAQQSRCCSVQ</sequence>
<dbReference type="EMBL" id="CAMXCT030000322">
    <property type="protein sequence ID" value="CAL4764434.1"/>
    <property type="molecule type" value="Genomic_DNA"/>
</dbReference>
<feature type="compositionally biased region" description="Basic and acidic residues" evidence="2">
    <location>
        <begin position="100"/>
        <end position="116"/>
    </location>
</feature>
<dbReference type="Gene3D" id="1.10.238.10">
    <property type="entry name" value="EF-hand"/>
    <property type="match status" value="1"/>
</dbReference>
<feature type="region of interest" description="Disordered" evidence="2">
    <location>
        <begin position="100"/>
        <end position="136"/>
    </location>
</feature>
<reference evidence="5" key="2">
    <citation type="submission" date="2024-04" db="EMBL/GenBank/DDBJ databases">
        <authorList>
            <person name="Chen Y."/>
            <person name="Shah S."/>
            <person name="Dougan E. K."/>
            <person name="Thang M."/>
            <person name="Chan C."/>
        </authorList>
    </citation>
    <scope>NUCLEOTIDE SEQUENCE [LARGE SCALE GENOMIC DNA]</scope>
</reference>
<gene>
    <name evidence="4" type="ORF">C1SCF055_LOCUS5290</name>
</gene>
<evidence type="ECO:0000313" key="5">
    <source>
        <dbReference type="EMBL" id="CAL1130497.1"/>
    </source>
</evidence>
<dbReference type="PROSITE" id="PS50222">
    <property type="entry name" value="EF_HAND_2"/>
    <property type="match status" value="1"/>
</dbReference>
<keyword evidence="1" id="KW-0106">Calcium</keyword>
<dbReference type="PROSITE" id="PS00018">
    <property type="entry name" value="EF_HAND_1"/>
    <property type="match status" value="1"/>
</dbReference>